<feature type="transmembrane region" description="Helical" evidence="2">
    <location>
        <begin position="23"/>
        <end position="44"/>
    </location>
</feature>
<evidence type="ECO:0000313" key="3">
    <source>
        <dbReference type="EMBL" id="MBO1432625.1"/>
    </source>
</evidence>
<dbReference type="EMBL" id="JABWSX010000001">
    <property type="protein sequence ID" value="NVL10385.1"/>
    <property type="molecule type" value="Genomic_DNA"/>
</dbReference>
<evidence type="ECO:0000256" key="2">
    <source>
        <dbReference type="SAM" id="Phobius"/>
    </source>
</evidence>
<reference evidence="3" key="2">
    <citation type="journal article" date="2021" name="Int. J. Syst. Evol. Microbiol.">
        <title>Bradyrhizobium septentrionale sp. nov. (sv. septentrionale) and Bradyrhizobium quebecense sp. nov. (sv. septentrionale) associated with legumes native to Canada possess rearranged symbiosis genes and numerous insertion sequences.</title>
        <authorList>
            <person name="Bromfield E.S.P."/>
            <person name="Cloutier S."/>
        </authorList>
    </citation>
    <scope>NUCLEOTIDE SEQUENCE</scope>
    <source>
        <strain evidence="3">12S5</strain>
    </source>
</reference>
<keyword evidence="5" id="KW-1185">Reference proteome</keyword>
<evidence type="ECO:0000256" key="1">
    <source>
        <dbReference type="SAM" id="MobiDB-lite"/>
    </source>
</evidence>
<accession>A0A973WW32</accession>
<keyword evidence="2" id="KW-0472">Membrane</keyword>
<comment type="caution">
    <text evidence="4">The sequence shown here is derived from an EMBL/GenBank/DDBJ whole genome shotgun (WGS) entry which is preliminary data.</text>
</comment>
<name>A0A973WW32_9BRAD</name>
<sequence length="171" mass="17857">MEMTDQAAASDLRPLLHSSLGRIRWGLMFLVIFVGLGAAAAHFASSLAEFVETPAAGQVGSTMVLSPEDRASLTETQGTQQKLSDDIAELTRHIEAQRGDLQAILDQLTTLTSRIDTLQIPAPGPSAPSAATLPPDKAVLSSVKKRIGRSKPQGPVSVGGAPLIAGPIGER</sequence>
<gene>
    <name evidence="4" type="ORF">HU230_32865</name>
    <name evidence="3" type="ORF">J4P68_24965</name>
</gene>
<evidence type="ECO:0000313" key="5">
    <source>
        <dbReference type="Proteomes" id="UP000692816"/>
    </source>
</evidence>
<keyword evidence="2" id="KW-1133">Transmembrane helix</keyword>
<organism evidence="4">
    <name type="scientific">Bradyrhizobium quebecense</name>
    <dbReference type="NCBI Taxonomy" id="2748629"/>
    <lineage>
        <taxon>Bacteria</taxon>
        <taxon>Pseudomonadati</taxon>
        <taxon>Pseudomonadota</taxon>
        <taxon>Alphaproteobacteria</taxon>
        <taxon>Hyphomicrobiales</taxon>
        <taxon>Nitrobacteraceae</taxon>
        <taxon>Bradyrhizobium</taxon>
    </lineage>
</organism>
<dbReference type="Proteomes" id="UP000692816">
    <property type="component" value="Unassembled WGS sequence"/>
</dbReference>
<proteinExistence type="predicted"/>
<reference evidence="4" key="1">
    <citation type="submission" date="2020-06" db="EMBL/GenBank/DDBJ databases">
        <title>Whole Genome Sequence of Bradyrhizobium sp. Strain 66S1MB.</title>
        <authorList>
            <person name="Bromfield E."/>
            <person name="Cloutier S."/>
        </authorList>
    </citation>
    <scope>NUCLEOTIDE SEQUENCE</scope>
    <source>
        <strain evidence="4">66S1MB</strain>
    </source>
</reference>
<dbReference type="AlphaFoldDB" id="A0A973WW32"/>
<feature type="region of interest" description="Disordered" evidence="1">
    <location>
        <begin position="144"/>
        <end position="171"/>
    </location>
</feature>
<protein>
    <submittedName>
        <fullName evidence="4">Uncharacterized protein</fullName>
    </submittedName>
</protein>
<dbReference type="EMBL" id="JAGEPA010000001">
    <property type="protein sequence ID" value="MBO1432625.1"/>
    <property type="molecule type" value="Genomic_DNA"/>
</dbReference>
<evidence type="ECO:0000313" key="4">
    <source>
        <dbReference type="EMBL" id="NVL10385.1"/>
    </source>
</evidence>
<keyword evidence="2" id="KW-0812">Transmembrane</keyword>